<dbReference type="InterPro" id="IPR011333">
    <property type="entry name" value="SKP1/BTB/POZ_sf"/>
</dbReference>
<name>A0A914PN18_9BILA</name>
<dbReference type="WBParaSite" id="PDA_v2.g19420.t1">
    <property type="protein sequence ID" value="PDA_v2.g19420.t1"/>
    <property type="gene ID" value="PDA_v2.g19420"/>
</dbReference>
<keyword evidence="2" id="KW-1185">Reference proteome</keyword>
<evidence type="ECO:0000313" key="2">
    <source>
        <dbReference type="Proteomes" id="UP000887578"/>
    </source>
</evidence>
<evidence type="ECO:0000313" key="3">
    <source>
        <dbReference type="WBParaSite" id="PDA_v2.g19420.t1"/>
    </source>
</evidence>
<dbReference type="Gene3D" id="3.30.710.10">
    <property type="entry name" value="Potassium Channel Kv1.1, Chain A"/>
    <property type="match status" value="1"/>
</dbReference>
<reference evidence="3" key="1">
    <citation type="submission" date="2022-11" db="UniProtKB">
        <authorList>
            <consortium name="WormBaseParasite"/>
        </authorList>
    </citation>
    <scope>IDENTIFICATION</scope>
</reference>
<dbReference type="PROSITE" id="PS50097">
    <property type="entry name" value="BTB"/>
    <property type="match status" value="1"/>
</dbReference>
<protein>
    <submittedName>
        <fullName evidence="3">BTB domain-containing protein</fullName>
    </submittedName>
</protein>
<dbReference type="Proteomes" id="UP000887578">
    <property type="component" value="Unplaced"/>
</dbReference>
<dbReference type="SUPFAM" id="SSF54695">
    <property type="entry name" value="POZ domain"/>
    <property type="match status" value="1"/>
</dbReference>
<organism evidence="2 3">
    <name type="scientific">Panagrolaimus davidi</name>
    <dbReference type="NCBI Taxonomy" id="227884"/>
    <lineage>
        <taxon>Eukaryota</taxon>
        <taxon>Metazoa</taxon>
        <taxon>Ecdysozoa</taxon>
        <taxon>Nematoda</taxon>
        <taxon>Chromadorea</taxon>
        <taxon>Rhabditida</taxon>
        <taxon>Tylenchina</taxon>
        <taxon>Panagrolaimomorpha</taxon>
        <taxon>Panagrolaimoidea</taxon>
        <taxon>Panagrolaimidae</taxon>
        <taxon>Panagrolaimus</taxon>
    </lineage>
</organism>
<dbReference type="Pfam" id="PF00651">
    <property type="entry name" value="BTB"/>
    <property type="match status" value="1"/>
</dbReference>
<accession>A0A914PN18</accession>
<feature type="domain" description="BTB" evidence="1">
    <location>
        <begin position="242"/>
        <end position="308"/>
    </location>
</feature>
<dbReference type="SMART" id="SM00225">
    <property type="entry name" value="BTB"/>
    <property type="match status" value="1"/>
</dbReference>
<dbReference type="PANTHER" id="PTHR46672:SF1">
    <property type="entry name" value="OS08G0103600 PROTEIN"/>
    <property type="match status" value="1"/>
</dbReference>
<sequence>MLIKFDFVKRIQLSADTTLINLLQDVEMTVVYMGKCESGYSFKIENPKLDFEITKISYKKYFGNTEYDITNKYDKSKKTFVTYFPPDSSTENKYLYTFYISANIQLDPDRFAIYQLRIPANKFESLELHNFIEAEIVLPDHDNLEFTYYVKKISPSKIELFIVNPYDVEIEGNNGHFSAEYESKKDIDVEILFVFGQSYLNTKKIGISPQNAIDESRPQSILGSPIPFELLNEPKFSNDIFPDAFLIASDKTKIPCHRCVLAKFSNVFVEILNTISNYPAIINVEDFDAETIKASMEFLYGKNESINGKEMEVCKFAVKYNIKMLMDACCLYFEESVNPSNVCELIQIAYSNNFEELKQKCLKILAEKRKQIDPRKYHDLPKNILIDAFCL</sequence>
<dbReference type="InterPro" id="IPR000210">
    <property type="entry name" value="BTB/POZ_dom"/>
</dbReference>
<proteinExistence type="predicted"/>
<evidence type="ECO:0000259" key="1">
    <source>
        <dbReference type="PROSITE" id="PS50097"/>
    </source>
</evidence>
<dbReference type="AlphaFoldDB" id="A0A914PN18"/>
<dbReference type="InterPro" id="IPR044714">
    <property type="entry name" value="AtSIBP1-like"/>
</dbReference>
<dbReference type="PANTHER" id="PTHR46672">
    <property type="entry name" value="OS08G0495500 PROTEIN-RELATED"/>
    <property type="match status" value="1"/>
</dbReference>